<evidence type="ECO:0000313" key="4">
    <source>
        <dbReference type="Proteomes" id="UP000485880"/>
    </source>
</evidence>
<reference evidence="2 4" key="2">
    <citation type="submission" date="2019-05" db="EMBL/GenBank/DDBJ databases">
        <authorList>
            <person name="Farhan Ul Haque M."/>
        </authorList>
    </citation>
    <scope>NUCLEOTIDE SEQUENCE [LARGE SCALE GENOMIC DNA]</scope>
    <source>
        <strain evidence="2">2</strain>
    </source>
</reference>
<dbReference type="AlphaFoldDB" id="A0A4U8Z5I9"/>
<sequence>MSSGRTLREKIVAKLTELQHLYEAGQISHDSDQYLDLVALRELQRIMAQLKYWTFFADGENSPEMALTSQTLH</sequence>
<reference evidence="1 3" key="1">
    <citation type="submission" date="2019-03" db="EMBL/GenBank/DDBJ databases">
        <authorList>
            <person name="Kox A.R. M."/>
        </authorList>
    </citation>
    <scope>NUCLEOTIDE SEQUENCE [LARGE SCALE GENOMIC DNA]</scope>
    <source>
        <strain evidence="1">MTUNDRAET4 annotated genome</strain>
    </source>
</reference>
<dbReference type="EMBL" id="LR536450">
    <property type="protein sequence ID" value="VFU10798.1"/>
    <property type="molecule type" value="Genomic_DNA"/>
</dbReference>
<accession>A0A4U8Z5I9</accession>
<evidence type="ECO:0000313" key="1">
    <source>
        <dbReference type="EMBL" id="VFU10798.1"/>
    </source>
</evidence>
<dbReference type="EMBL" id="CABFMQ020000086">
    <property type="protein sequence ID" value="VTZ50780.1"/>
    <property type="molecule type" value="Genomic_DNA"/>
</dbReference>
<evidence type="ECO:0000313" key="3">
    <source>
        <dbReference type="Proteomes" id="UP000294360"/>
    </source>
</evidence>
<proteinExistence type="predicted"/>
<evidence type="ECO:0000313" key="2">
    <source>
        <dbReference type="EMBL" id="VTZ50780.1"/>
    </source>
</evidence>
<protein>
    <submittedName>
        <fullName evidence="1">Uncharacterized protein</fullName>
    </submittedName>
</protein>
<gene>
    <name evidence="2" type="ORF">MPC4_290027</name>
    <name evidence="1" type="ORF">MTUNDRAET4_3917</name>
</gene>
<organism evidence="1 3">
    <name type="scientific">Methylocella tundrae</name>
    <dbReference type="NCBI Taxonomy" id="227605"/>
    <lineage>
        <taxon>Bacteria</taxon>
        <taxon>Pseudomonadati</taxon>
        <taxon>Pseudomonadota</taxon>
        <taxon>Alphaproteobacteria</taxon>
        <taxon>Hyphomicrobiales</taxon>
        <taxon>Beijerinckiaceae</taxon>
        <taxon>Methylocella</taxon>
    </lineage>
</organism>
<name>A0A4U8Z5I9_METTU</name>
<dbReference type="Proteomes" id="UP000294360">
    <property type="component" value="Chromosome"/>
</dbReference>
<dbReference type="Proteomes" id="UP000485880">
    <property type="component" value="Unassembled WGS sequence"/>
</dbReference>
<dbReference type="KEGG" id="mtun:MTUNDRAET4_3917"/>
<dbReference type="RefSeq" id="WP_134491689.1">
    <property type="nucleotide sequence ID" value="NZ_CABFMQ020000086.1"/>
</dbReference>
<keyword evidence="4" id="KW-1185">Reference proteome</keyword>